<dbReference type="Gene3D" id="1.10.1660.10">
    <property type="match status" value="1"/>
</dbReference>
<organism evidence="4 5">
    <name type="scientific">Solidesulfovibrio carbinoliphilus subsp. oakridgensis</name>
    <dbReference type="NCBI Taxonomy" id="694327"/>
    <lineage>
        <taxon>Bacteria</taxon>
        <taxon>Pseudomonadati</taxon>
        <taxon>Thermodesulfobacteriota</taxon>
        <taxon>Desulfovibrionia</taxon>
        <taxon>Desulfovibrionales</taxon>
        <taxon>Desulfovibrionaceae</taxon>
        <taxon>Solidesulfovibrio</taxon>
    </lineage>
</organism>
<dbReference type="InterPro" id="IPR000551">
    <property type="entry name" value="MerR-type_HTH_dom"/>
</dbReference>
<protein>
    <submittedName>
        <fullName evidence="4">Transcriptional regulator, MerR family</fullName>
    </submittedName>
</protein>
<dbReference type="PRINTS" id="PR00040">
    <property type="entry name" value="HTHMERR"/>
</dbReference>
<keyword evidence="1" id="KW-0238">DNA-binding</keyword>
<accession>G7QAM8</accession>
<dbReference type="SMART" id="SM00422">
    <property type="entry name" value="HTH_MERR"/>
    <property type="match status" value="1"/>
</dbReference>
<proteinExistence type="predicted"/>
<name>G7QAM8_9BACT</name>
<reference evidence="5" key="1">
    <citation type="journal article" date="2015" name="Genome Announc.">
        <title>High-Quality Draft Genome Sequence of Desulfovibrio carbinoliphilus FW-101-2B, an Organic Acid-Oxidizing Sulfate-Reducing Bacterium Isolated from Uranium(VI)-Contaminated Groundwater.</title>
        <authorList>
            <person name="Ramsay B.D."/>
            <person name="Hwang C."/>
            <person name="Woo H.L."/>
            <person name="Carroll S.L."/>
            <person name="Lucas S."/>
            <person name="Han J."/>
            <person name="Lapidus A.L."/>
            <person name="Cheng J.F."/>
            <person name="Goodwin L.A."/>
            <person name="Pitluck S."/>
            <person name="Peters L."/>
            <person name="Chertkov O."/>
            <person name="Held B."/>
            <person name="Detter J.C."/>
            <person name="Han C.S."/>
            <person name="Tapia R."/>
            <person name="Land M.L."/>
            <person name="Hauser L.J."/>
            <person name="Kyrpides N.C."/>
            <person name="Ivanova N.N."/>
            <person name="Mikhailova N."/>
            <person name="Pagani I."/>
            <person name="Woyke T."/>
            <person name="Arkin A.P."/>
            <person name="Dehal P."/>
            <person name="Chivian D."/>
            <person name="Criddle C.S."/>
            <person name="Wu W."/>
            <person name="Chakraborty R."/>
            <person name="Hazen T.C."/>
            <person name="Fields M.W."/>
        </authorList>
    </citation>
    <scope>NUCLEOTIDE SEQUENCE [LARGE SCALE GENOMIC DNA]</scope>
    <source>
        <strain evidence="5">FW-101-2B</strain>
    </source>
</reference>
<dbReference type="InterPro" id="IPR011791">
    <property type="entry name" value="CadR-PbrR"/>
</dbReference>
<dbReference type="SUPFAM" id="SSF46955">
    <property type="entry name" value="Putative DNA-binding domain"/>
    <property type="match status" value="1"/>
</dbReference>
<dbReference type="EMBL" id="CM001368">
    <property type="protein sequence ID" value="EHJ49259.1"/>
    <property type="molecule type" value="Genomic_DNA"/>
</dbReference>
<dbReference type="PANTHER" id="PTHR30204">
    <property type="entry name" value="REDOX-CYCLING DRUG-SENSING TRANSCRIPTIONAL ACTIVATOR SOXR"/>
    <property type="match status" value="1"/>
</dbReference>
<evidence type="ECO:0000313" key="5">
    <source>
        <dbReference type="Proteomes" id="UP000004662"/>
    </source>
</evidence>
<dbReference type="Pfam" id="PF13411">
    <property type="entry name" value="MerR_1"/>
    <property type="match status" value="1"/>
</dbReference>
<dbReference type="AlphaFoldDB" id="G7QAM8"/>
<evidence type="ECO:0000256" key="1">
    <source>
        <dbReference type="ARBA" id="ARBA00023125"/>
    </source>
</evidence>
<dbReference type="GO" id="GO:0045893">
    <property type="term" value="P:positive regulation of DNA-templated transcription"/>
    <property type="evidence" value="ECO:0007669"/>
    <property type="project" value="InterPro"/>
</dbReference>
<dbReference type="eggNOG" id="COG0789">
    <property type="taxonomic scope" value="Bacteria"/>
</dbReference>
<dbReference type="RefSeq" id="WP_009182592.1">
    <property type="nucleotide sequence ID" value="NZ_CM001368.1"/>
</dbReference>
<dbReference type="GO" id="GO:0003700">
    <property type="term" value="F:DNA-binding transcription factor activity"/>
    <property type="evidence" value="ECO:0007669"/>
    <property type="project" value="InterPro"/>
</dbReference>
<dbReference type="OrthoDB" id="9792348at2"/>
<evidence type="ECO:0000259" key="3">
    <source>
        <dbReference type="PROSITE" id="PS50937"/>
    </source>
</evidence>
<dbReference type="InterPro" id="IPR009061">
    <property type="entry name" value="DNA-bd_dom_put_sf"/>
</dbReference>
<evidence type="ECO:0000313" key="4">
    <source>
        <dbReference type="EMBL" id="EHJ49259.1"/>
    </source>
</evidence>
<dbReference type="HOGENOM" id="CLU_060077_2_0_7"/>
<gene>
    <name evidence="4" type="ORF">DFW101_3260</name>
</gene>
<dbReference type="Proteomes" id="UP000004662">
    <property type="component" value="Chromosome"/>
</dbReference>
<dbReference type="PANTHER" id="PTHR30204:SF92">
    <property type="entry name" value="HTH-TYPE TRANSCRIPTIONAL REGULATOR ZNTR"/>
    <property type="match status" value="1"/>
</dbReference>
<sequence>MRIGELARRTGCRPDTVRFYEREGLLAEPARTEGNYRLYDAVHLARLTFIRNCRALEMNLDEIRLLLAVLDGTGHDCGEVVTVLGAHIGHIADRIARLQALQGQLLALRELCTGVTPVDQCAIIKELTEPGSVPLEPGGGSGEEGCGKRKMPPAAGRG</sequence>
<dbReference type="CDD" id="cd04784">
    <property type="entry name" value="HTH_CadR-PbrR"/>
    <property type="match status" value="1"/>
</dbReference>
<dbReference type="STRING" id="694327.DFW101_3260"/>
<evidence type="ECO:0000256" key="2">
    <source>
        <dbReference type="SAM" id="MobiDB-lite"/>
    </source>
</evidence>
<dbReference type="PROSITE" id="PS50937">
    <property type="entry name" value="HTH_MERR_2"/>
    <property type="match status" value="1"/>
</dbReference>
<keyword evidence="5" id="KW-1185">Reference proteome</keyword>
<dbReference type="GO" id="GO:0046872">
    <property type="term" value="F:metal ion binding"/>
    <property type="evidence" value="ECO:0007669"/>
    <property type="project" value="InterPro"/>
</dbReference>
<dbReference type="InterPro" id="IPR047057">
    <property type="entry name" value="MerR_fam"/>
</dbReference>
<dbReference type="GO" id="GO:0003677">
    <property type="term" value="F:DNA binding"/>
    <property type="evidence" value="ECO:0007669"/>
    <property type="project" value="UniProtKB-KW"/>
</dbReference>
<feature type="region of interest" description="Disordered" evidence="2">
    <location>
        <begin position="132"/>
        <end position="158"/>
    </location>
</feature>
<feature type="domain" description="HTH merR-type" evidence="3">
    <location>
        <begin position="1"/>
        <end position="69"/>
    </location>
</feature>